<dbReference type="GO" id="GO:0005886">
    <property type="term" value="C:plasma membrane"/>
    <property type="evidence" value="ECO:0007669"/>
    <property type="project" value="UniProtKB-SubCell"/>
</dbReference>
<feature type="transmembrane region" description="Helical" evidence="7">
    <location>
        <begin position="189"/>
        <end position="210"/>
    </location>
</feature>
<accession>A0A387C0K1</accession>
<dbReference type="OrthoDB" id="3210259at2"/>
<evidence type="ECO:0000256" key="5">
    <source>
        <dbReference type="ARBA" id="ARBA00022989"/>
    </source>
</evidence>
<feature type="domain" description="ABC transmembrane type-1" evidence="8">
    <location>
        <begin position="88"/>
        <end position="313"/>
    </location>
</feature>
<feature type="transmembrane region" description="Helical" evidence="7">
    <location>
        <begin position="92"/>
        <end position="118"/>
    </location>
</feature>
<gene>
    <name evidence="9" type="ORF">D7I44_11390</name>
</gene>
<keyword evidence="4 7" id="KW-0812">Transmembrane</keyword>
<dbReference type="KEGG" id="gry:D7I44_11390"/>
<dbReference type="EMBL" id="CP032624">
    <property type="protein sequence ID" value="AYG04071.1"/>
    <property type="molecule type" value="Genomic_DNA"/>
</dbReference>
<evidence type="ECO:0000256" key="4">
    <source>
        <dbReference type="ARBA" id="ARBA00022692"/>
    </source>
</evidence>
<dbReference type="PANTHER" id="PTHR30193:SF41">
    <property type="entry name" value="DIACETYLCHITOBIOSE UPTAKE SYSTEM PERMEASE PROTEIN NGCF"/>
    <property type="match status" value="1"/>
</dbReference>
<evidence type="ECO:0000256" key="2">
    <source>
        <dbReference type="ARBA" id="ARBA00022448"/>
    </source>
</evidence>
<feature type="transmembrane region" description="Helical" evidence="7">
    <location>
        <begin position="27"/>
        <end position="50"/>
    </location>
</feature>
<dbReference type="SUPFAM" id="SSF161098">
    <property type="entry name" value="MetI-like"/>
    <property type="match status" value="1"/>
</dbReference>
<keyword evidence="2 7" id="KW-0813">Transport</keyword>
<keyword evidence="3" id="KW-1003">Cell membrane</keyword>
<comment type="similarity">
    <text evidence="7">Belongs to the binding-protein-dependent transport system permease family.</text>
</comment>
<feature type="transmembrane region" description="Helical" evidence="7">
    <location>
        <begin position="247"/>
        <end position="264"/>
    </location>
</feature>
<dbReference type="RefSeq" id="WP_120789601.1">
    <property type="nucleotide sequence ID" value="NZ_CP032624.1"/>
</dbReference>
<sequence length="342" mass="36830">MTSTTTTPGGAPVAARRRRPRPSWNRISFMLVFLVLPLAIFVIFVVSPFAQALYYSMTDWTGFSPNMNFVGVSNFVKLFHDTTFLKALRNNAVLALVVPLVTIVVALVIAIVVTVGGPSRGTIRGIRGAGFYRVVSFFPYCVPAIVIGLIWAQVYDPAAGLLNGLLTGIGLHQFTNFAWLGVVATAMPASMWVIIWSFIGFYTVLFVAAIKGVPAELLEAARIDGAGRFRTAISITVPMIRDNVQTAYIYLGIAALDAFVYMQALNPGGGPNNTTLTMSQELFNVAFRKGQFGYATAMGVVLAAVTLLFAAIVFTVNRLTGGGDDARTTRARARATKRGARA</sequence>
<keyword evidence="10" id="KW-1185">Reference proteome</keyword>
<evidence type="ECO:0000313" key="10">
    <source>
        <dbReference type="Proteomes" id="UP000275069"/>
    </source>
</evidence>
<organism evidence="9 10">
    <name type="scientific">Gryllotalpicola protaetiae</name>
    <dbReference type="NCBI Taxonomy" id="2419771"/>
    <lineage>
        <taxon>Bacteria</taxon>
        <taxon>Bacillati</taxon>
        <taxon>Actinomycetota</taxon>
        <taxon>Actinomycetes</taxon>
        <taxon>Micrococcales</taxon>
        <taxon>Microbacteriaceae</taxon>
        <taxon>Gryllotalpicola</taxon>
    </lineage>
</organism>
<dbReference type="Pfam" id="PF00528">
    <property type="entry name" value="BPD_transp_1"/>
    <property type="match status" value="1"/>
</dbReference>
<dbReference type="AlphaFoldDB" id="A0A387C0K1"/>
<dbReference type="PROSITE" id="PS50928">
    <property type="entry name" value="ABC_TM1"/>
    <property type="match status" value="1"/>
</dbReference>
<name>A0A387C0K1_9MICO</name>
<reference evidence="9 10" key="1">
    <citation type="submission" date="2018-09" db="EMBL/GenBank/DDBJ databases">
        <title>Genome sequencing of strain 2DFW10M-5.</title>
        <authorList>
            <person name="Heo J."/>
            <person name="Kim S.-J."/>
            <person name="Kwon S.-W."/>
        </authorList>
    </citation>
    <scope>NUCLEOTIDE SEQUENCE [LARGE SCALE GENOMIC DNA]</scope>
    <source>
        <strain evidence="9 10">2DFW10M-5</strain>
    </source>
</reference>
<evidence type="ECO:0000256" key="3">
    <source>
        <dbReference type="ARBA" id="ARBA00022475"/>
    </source>
</evidence>
<keyword evidence="5 7" id="KW-1133">Transmembrane helix</keyword>
<evidence type="ECO:0000256" key="7">
    <source>
        <dbReference type="RuleBase" id="RU363032"/>
    </source>
</evidence>
<comment type="subcellular location">
    <subcellularLocation>
        <location evidence="1 7">Cell membrane</location>
        <topology evidence="1 7">Multi-pass membrane protein</topology>
    </subcellularLocation>
</comment>
<keyword evidence="6 7" id="KW-0472">Membrane</keyword>
<dbReference type="Proteomes" id="UP000275069">
    <property type="component" value="Chromosome"/>
</dbReference>
<protein>
    <submittedName>
        <fullName evidence="9">Sugar ABC transporter permease</fullName>
    </submittedName>
</protein>
<evidence type="ECO:0000256" key="6">
    <source>
        <dbReference type="ARBA" id="ARBA00023136"/>
    </source>
</evidence>
<dbReference type="InterPro" id="IPR000515">
    <property type="entry name" value="MetI-like"/>
</dbReference>
<dbReference type="GO" id="GO:0055085">
    <property type="term" value="P:transmembrane transport"/>
    <property type="evidence" value="ECO:0007669"/>
    <property type="project" value="InterPro"/>
</dbReference>
<dbReference type="CDD" id="cd06261">
    <property type="entry name" value="TM_PBP2"/>
    <property type="match status" value="1"/>
</dbReference>
<evidence type="ECO:0000313" key="9">
    <source>
        <dbReference type="EMBL" id="AYG04071.1"/>
    </source>
</evidence>
<dbReference type="InterPro" id="IPR035906">
    <property type="entry name" value="MetI-like_sf"/>
</dbReference>
<feature type="transmembrane region" description="Helical" evidence="7">
    <location>
        <begin position="292"/>
        <end position="314"/>
    </location>
</feature>
<dbReference type="PANTHER" id="PTHR30193">
    <property type="entry name" value="ABC TRANSPORTER PERMEASE PROTEIN"/>
    <property type="match status" value="1"/>
</dbReference>
<evidence type="ECO:0000259" key="8">
    <source>
        <dbReference type="PROSITE" id="PS50928"/>
    </source>
</evidence>
<evidence type="ECO:0000256" key="1">
    <source>
        <dbReference type="ARBA" id="ARBA00004651"/>
    </source>
</evidence>
<dbReference type="Gene3D" id="1.10.3720.10">
    <property type="entry name" value="MetI-like"/>
    <property type="match status" value="1"/>
</dbReference>
<dbReference type="InterPro" id="IPR051393">
    <property type="entry name" value="ABC_transporter_permease"/>
</dbReference>
<feature type="transmembrane region" description="Helical" evidence="7">
    <location>
        <begin position="130"/>
        <end position="152"/>
    </location>
</feature>
<proteinExistence type="inferred from homology"/>